<dbReference type="KEGG" id="ptrh:RsTaC01_0746"/>
<dbReference type="AlphaFoldDB" id="A0AA48HWS3"/>
<accession>A0AA48HWS3</accession>
<gene>
    <name evidence="2" type="ORF">RsTaC01_0746</name>
</gene>
<reference evidence="2" key="1">
    <citation type="journal article" date="2023" name="ISME J.">
        <title>Emergence of putative energy parasites within Clostridia revealed by genome analysis of a novel endosymbiotic clade.</title>
        <authorList>
            <person name="Takahashi K."/>
            <person name="Kuwahara H."/>
            <person name="Horikawa Y."/>
            <person name="Izawa K."/>
            <person name="Kato D."/>
            <person name="Inagaki T."/>
            <person name="Yuki M."/>
            <person name="Ohkuma M."/>
            <person name="Hongoh Y."/>
        </authorList>
    </citation>
    <scope>NUCLEOTIDE SEQUENCE</scope>
    <source>
        <strain evidence="2">RsTa-C01</strain>
    </source>
</reference>
<organism evidence="2">
    <name type="scientific">Candidatus Paraimprobicoccus trichonymphae</name>
    <dbReference type="NCBI Taxonomy" id="3033793"/>
    <lineage>
        <taxon>Bacteria</taxon>
        <taxon>Bacillati</taxon>
        <taxon>Bacillota</taxon>
        <taxon>Clostridia</taxon>
        <taxon>Candidatus Paraimprobicoccus</taxon>
    </lineage>
</organism>
<dbReference type="SUPFAM" id="SSF55594">
    <property type="entry name" value="HPr-like"/>
    <property type="match status" value="1"/>
</dbReference>
<name>A0AA48HWS3_9FIRM</name>
<protein>
    <submittedName>
        <fullName evidence="2">HPr family phosphocarrier protein</fullName>
    </submittedName>
</protein>
<dbReference type="InterPro" id="IPR000032">
    <property type="entry name" value="HPr-like"/>
</dbReference>
<sequence>MYAKKIVIKNDICLNFEEVVFLVKKSNEFESRIWFEVEEKKINAKSLLGTLILKFPNKSELTVLSNGKDEKTATNTLVKYIKFIIKYSMFR</sequence>
<evidence type="ECO:0000313" key="2">
    <source>
        <dbReference type="EMBL" id="BED92851.1"/>
    </source>
</evidence>
<dbReference type="InterPro" id="IPR035895">
    <property type="entry name" value="HPr-like_sf"/>
</dbReference>
<dbReference type="Proteomes" id="UP001335720">
    <property type="component" value="Chromosome"/>
</dbReference>
<dbReference type="EMBL" id="AP027925">
    <property type="protein sequence ID" value="BED92851.1"/>
    <property type="molecule type" value="Genomic_DNA"/>
</dbReference>
<proteinExistence type="predicted"/>
<evidence type="ECO:0000259" key="1">
    <source>
        <dbReference type="Pfam" id="PF00381"/>
    </source>
</evidence>
<feature type="domain" description="HPr" evidence="1">
    <location>
        <begin position="4"/>
        <end position="82"/>
    </location>
</feature>
<dbReference type="Gene3D" id="3.30.1340.10">
    <property type="entry name" value="HPr-like"/>
    <property type="match status" value="1"/>
</dbReference>
<dbReference type="Pfam" id="PF00381">
    <property type="entry name" value="PTS-HPr"/>
    <property type="match status" value="1"/>
</dbReference>